<feature type="transmembrane region" description="Helical" evidence="1">
    <location>
        <begin position="39"/>
        <end position="61"/>
    </location>
</feature>
<keyword evidence="1" id="KW-1133">Transmembrane helix</keyword>
<gene>
    <name evidence="2" type="ORF">PECAL_6P08850</name>
</gene>
<dbReference type="CDD" id="cd02440">
    <property type="entry name" value="AdoMet_MTases"/>
    <property type="match status" value="1"/>
</dbReference>
<dbReference type="PANTHER" id="PTHR42912">
    <property type="entry name" value="METHYLTRANSFERASE"/>
    <property type="match status" value="1"/>
</dbReference>
<dbReference type="Pfam" id="PF13489">
    <property type="entry name" value="Methyltransf_23"/>
    <property type="match status" value="1"/>
</dbReference>
<sequence>MRRLARRGLARAARPPITAWPKRRAVEAAVPPQQRDRGAVFLTALGGGGLAVVSAAAAYTYTTSSEPIDVDAHPRCGCCARVERFDALAETYDDEIGVDELVMGLPLLRRWLLRRARGDVLEVACGTGRNLELYPAAVTSIVATDASDAMVRVTAAKAATLGDGRISVRRAAVETVAGAYDTVVDTFGLCSVDDPVAALQAMAGAVRPGGEVLLLEHGRAHYAWLNRLLDRHAAQHLLRWGCSWNRDYVRVIEQAGLEVVSLRRFHLGTTVLAVVRAPPPGASCACACGK</sequence>
<keyword evidence="3" id="KW-1185">Reference proteome</keyword>
<protein>
    <recommendedName>
        <fullName evidence="4">Methyltransferase type 11 domain-containing protein</fullName>
    </recommendedName>
</protein>
<evidence type="ECO:0000313" key="2">
    <source>
        <dbReference type="EMBL" id="CAH0379275.1"/>
    </source>
</evidence>
<evidence type="ECO:0000313" key="3">
    <source>
        <dbReference type="Proteomes" id="UP000789595"/>
    </source>
</evidence>
<dbReference type="InterPro" id="IPR029063">
    <property type="entry name" value="SAM-dependent_MTases_sf"/>
</dbReference>
<dbReference type="InterPro" id="IPR050508">
    <property type="entry name" value="Methyltransf_Superfamily"/>
</dbReference>
<dbReference type="AlphaFoldDB" id="A0A8J2X4Q0"/>
<dbReference type="Gene3D" id="3.40.50.150">
    <property type="entry name" value="Vaccinia Virus protein VP39"/>
    <property type="match status" value="1"/>
</dbReference>
<proteinExistence type="predicted"/>
<keyword evidence="1" id="KW-0472">Membrane</keyword>
<dbReference type="GO" id="GO:0008168">
    <property type="term" value="F:methyltransferase activity"/>
    <property type="evidence" value="ECO:0007669"/>
    <property type="project" value="TreeGrafter"/>
</dbReference>
<dbReference type="Proteomes" id="UP000789595">
    <property type="component" value="Unassembled WGS sequence"/>
</dbReference>
<reference evidence="2" key="1">
    <citation type="submission" date="2021-11" db="EMBL/GenBank/DDBJ databases">
        <authorList>
            <consortium name="Genoscope - CEA"/>
            <person name="William W."/>
        </authorList>
    </citation>
    <scope>NUCLEOTIDE SEQUENCE</scope>
</reference>
<comment type="caution">
    <text evidence="2">The sequence shown here is derived from an EMBL/GenBank/DDBJ whole genome shotgun (WGS) entry which is preliminary data.</text>
</comment>
<accession>A0A8J2X4Q0</accession>
<dbReference type="OrthoDB" id="416496at2759"/>
<dbReference type="PANTHER" id="PTHR42912:SF83">
    <property type="entry name" value="METHYLTRANSFERASE TYPE 11 DOMAIN-CONTAINING PROTEIN"/>
    <property type="match status" value="1"/>
</dbReference>
<dbReference type="EMBL" id="CAKKNE010000006">
    <property type="protein sequence ID" value="CAH0379275.1"/>
    <property type="molecule type" value="Genomic_DNA"/>
</dbReference>
<organism evidence="2 3">
    <name type="scientific">Pelagomonas calceolata</name>
    <dbReference type="NCBI Taxonomy" id="35677"/>
    <lineage>
        <taxon>Eukaryota</taxon>
        <taxon>Sar</taxon>
        <taxon>Stramenopiles</taxon>
        <taxon>Ochrophyta</taxon>
        <taxon>Pelagophyceae</taxon>
        <taxon>Pelagomonadales</taxon>
        <taxon>Pelagomonadaceae</taxon>
        <taxon>Pelagomonas</taxon>
    </lineage>
</organism>
<keyword evidence="1" id="KW-0812">Transmembrane</keyword>
<name>A0A8J2X4Q0_9STRA</name>
<evidence type="ECO:0000256" key="1">
    <source>
        <dbReference type="SAM" id="Phobius"/>
    </source>
</evidence>
<dbReference type="SUPFAM" id="SSF53335">
    <property type="entry name" value="S-adenosyl-L-methionine-dependent methyltransferases"/>
    <property type="match status" value="1"/>
</dbReference>
<evidence type="ECO:0008006" key="4">
    <source>
        <dbReference type="Google" id="ProtNLM"/>
    </source>
</evidence>